<dbReference type="Proteomes" id="UP000002037">
    <property type="component" value="Unassembled WGS sequence"/>
</dbReference>
<dbReference type="OrthoDB" id="4017756at2759"/>
<name>C5MF83_CANTT</name>
<dbReference type="Pfam" id="PF25640">
    <property type="entry name" value="Crypto_dsRNA_S"/>
    <property type="match status" value="1"/>
</dbReference>
<accession>C5MF83</accession>
<gene>
    <name evidence="1" type="ORF">CTRG_04726</name>
</gene>
<dbReference type="InterPro" id="IPR057874">
    <property type="entry name" value="Crypto_dsRNA_S"/>
</dbReference>
<proteinExistence type="predicted"/>
<evidence type="ECO:0000313" key="2">
    <source>
        <dbReference type="Proteomes" id="UP000002037"/>
    </source>
</evidence>
<dbReference type="HOGENOM" id="CLU_1660502_0_0_1"/>
<dbReference type="EMBL" id="GG692400">
    <property type="protein sequence ID" value="EER31943.1"/>
    <property type="molecule type" value="Genomic_DNA"/>
</dbReference>
<sequence>MFKRDPFEGKVKPYQPKLSELHRSCYILLHTINNNSLSTFKISIDQSSNYIINLFYIYALLNLSQFFNHATLLDKIPQNQHYYVPSFIRDTFRDMCRPIPDGSEIWIPQISIENIEIDQDINNQLMLFFHEFNIPVVPIEKETIQIMPFQAWNTLSCNLRR</sequence>
<dbReference type="VEuPathDB" id="FungiDB:CTRG_04726"/>
<evidence type="ECO:0000313" key="1">
    <source>
        <dbReference type="EMBL" id="EER31943.1"/>
    </source>
</evidence>
<dbReference type="KEGG" id="ctp:CTRG_04726"/>
<organism evidence="1 2">
    <name type="scientific">Candida tropicalis (strain ATCC MYA-3404 / T1)</name>
    <name type="common">Yeast</name>
    <dbReference type="NCBI Taxonomy" id="294747"/>
    <lineage>
        <taxon>Eukaryota</taxon>
        <taxon>Fungi</taxon>
        <taxon>Dikarya</taxon>
        <taxon>Ascomycota</taxon>
        <taxon>Saccharomycotina</taxon>
        <taxon>Pichiomycetes</taxon>
        <taxon>Debaryomycetaceae</taxon>
        <taxon>Candida/Lodderomyces clade</taxon>
        <taxon>Candida</taxon>
    </lineage>
</organism>
<keyword evidence="2" id="KW-1185">Reference proteome</keyword>
<dbReference type="AlphaFoldDB" id="C5MF83"/>
<protein>
    <submittedName>
        <fullName evidence="1">Uncharacterized protein</fullName>
    </submittedName>
</protein>
<dbReference type="RefSeq" id="XP_002550428.1">
    <property type="nucleotide sequence ID" value="XM_002550382.1"/>
</dbReference>
<reference evidence="1 2" key="1">
    <citation type="journal article" date="2009" name="Nature">
        <title>Evolution of pathogenicity and sexual reproduction in eight Candida genomes.</title>
        <authorList>
            <person name="Butler G."/>
            <person name="Rasmussen M.D."/>
            <person name="Lin M.F."/>
            <person name="Santos M.A."/>
            <person name="Sakthikumar S."/>
            <person name="Munro C.A."/>
            <person name="Rheinbay E."/>
            <person name="Grabherr M."/>
            <person name="Forche A."/>
            <person name="Reedy J.L."/>
            <person name="Agrafioti I."/>
            <person name="Arnaud M.B."/>
            <person name="Bates S."/>
            <person name="Brown A.J."/>
            <person name="Brunke S."/>
            <person name="Costanzo M.C."/>
            <person name="Fitzpatrick D.A."/>
            <person name="de Groot P.W."/>
            <person name="Harris D."/>
            <person name="Hoyer L.L."/>
            <person name="Hube B."/>
            <person name="Klis F.M."/>
            <person name="Kodira C."/>
            <person name="Lennard N."/>
            <person name="Logue M.E."/>
            <person name="Martin R."/>
            <person name="Neiman A.M."/>
            <person name="Nikolaou E."/>
            <person name="Quail M.A."/>
            <person name="Quinn J."/>
            <person name="Santos M.C."/>
            <person name="Schmitzberger F.F."/>
            <person name="Sherlock G."/>
            <person name="Shah P."/>
            <person name="Silverstein K.A."/>
            <person name="Skrzypek M.S."/>
            <person name="Soll D."/>
            <person name="Staggs R."/>
            <person name="Stansfield I."/>
            <person name="Stumpf M.P."/>
            <person name="Sudbery P.E."/>
            <person name="Srikantha T."/>
            <person name="Zeng Q."/>
            <person name="Berman J."/>
            <person name="Berriman M."/>
            <person name="Heitman J."/>
            <person name="Gow N.A."/>
            <person name="Lorenz M.C."/>
            <person name="Birren B.W."/>
            <person name="Kellis M."/>
            <person name="Cuomo C.A."/>
        </authorList>
    </citation>
    <scope>NUCLEOTIDE SEQUENCE [LARGE SCALE GENOMIC DNA]</scope>
    <source>
        <strain evidence="2">ATCC MYA-3404 / T1</strain>
    </source>
</reference>
<dbReference type="GeneID" id="8298079"/>